<dbReference type="PANTHER" id="PTHR43358:SF4">
    <property type="entry name" value="ALPHA_BETA HYDROLASE FOLD-1 DOMAIN-CONTAINING PROTEIN"/>
    <property type="match status" value="1"/>
</dbReference>
<dbReference type="InterPro" id="IPR052920">
    <property type="entry name" value="DNA-binding_regulatory"/>
</dbReference>
<organism evidence="2 3">
    <name type="scientific">Spiroplasma apis B31</name>
    <dbReference type="NCBI Taxonomy" id="1276258"/>
    <lineage>
        <taxon>Bacteria</taxon>
        <taxon>Bacillati</taxon>
        <taxon>Mycoplasmatota</taxon>
        <taxon>Mollicutes</taxon>
        <taxon>Entomoplasmatales</taxon>
        <taxon>Spiroplasmataceae</taxon>
        <taxon>Spiroplasma</taxon>
    </lineage>
</organism>
<dbReference type="KEGG" id="sapi:SAPIS_v1c07390"/>
<dbReference type="InterPro" id="IPR022742">
    <property type="entry name" value="Hydrolase_4"/>
</dbReference>
<accession>V5RJ54</accession>
<protein>
    <recommendedName>
        <fullName evidence="1">Serine aminopeptidase S33 domain-containing protein</fullName>
    </recommendedName>
</protein>
<dbReference type="HOGENOM" id="CLU_062412_0_0_14"/>
<evidence type="ECO:0000313" key="3">
    <source>
        <dbReference type="Proteomes" id="UP000018550"/>
    </source>
</evidence>
<dbReference type="Gene3D" id="3.40.50.1820">
    <property type="entry name" value="alpha/beta hydrolase"/>
    <property type="match status" value="1"/>
</dbReference>
<sequence>MTNKLLAKKLIKYLNNTKANESIYNQGGFKSVLHLYNESLITEKVDRRIICLDTNGWKQVSIVGDVTLSAIYHLSPKKSKKWIIAVHGYSSSKESSALSTWYLNDLGFNILAFDFRNHGQSEKGLVTLGTNEVEDLMQVIKYVNATFKPKSIGLVGFSMGAFTVNAFALRKDFDWKKNKIKFGITDSPYFGVREIFNKLFLNITPLISNYLKDVVNEAIQVYQQDYGVDVMKHNLSKMIVNCDKSFPILFIHSKEDTITNCEDTKKIYNLRKILDTKDKIKIFEKGSHIRSLISNTEEYLSLVKEFIKDKV</sequence>
<dbReference type="PATRIC" id="fig|1276258.3.peg.752"/>
<dbReference type="EMBL" id="CP006682">
    <property type="protein sequence ID" value="AHB36584.1"/>
    <property type="molecule type" value="Genomic_DNA"/>
</dbReference>
<dbReference type="OrthoDB" id="384284at2"/>
<dbReference type="Pfam" id="PF12146">
    <property type="entry name" value="Hydrolase_4"/>
    <property type="match status" value="1"/>
</dbReference>
<gene>
    <name evidence="2" type="ORF">SAPIS_v1c07390</name>
</gene>
<evidence type="ECO:0000259" key="1">
    <source>
        <dbReference type="Pfam" id="PF12146"/>
    </source>
</evidence>
<dbReference type="RefSeq" id="WP_023789816.1">
    <property type="nucleotide sequence ID" value="NC_022998.1"/>
</dbReference>
<proteinExistence type="predicted"/>
<reference evidence="2 3" key="1">
    <citation type="journal article" date="2014" name="Genome Announc.">
        <title>Complete Genome Sequence of Spiroplasma apis B31T (ATCC 33834), a Bacterium Associated with May Disease of Honeybees (Apis mellifera).</title>
        <authorList>
            <person name="Ku C."/>
            <person name="Lo W.S."/>
            <person name="Chen L.L."/>
            <person name="Kuo C.H."/>
        </authorList>
    </citation>
    <scope>NUCLEOTIDE SEQUENCE [LARGE SCALE GENOMIC DNA]</scope>
    <source>
        <strain evidence="2">B31</strain>
    </source>
</reference>
<dbReference type="Proteomes" id="UP000018550">
    <property type="component" value="Chromosome"/>
</dbReference>
<dbReference type="SUPFAM" id="SSF53474">
    <property type="entry name" value="alpha/beta-Hydrolases"/>
    <property type="match status" value="1"/>
</dbReference>
<name>V5RJ54_SPIAP</name>
<dbReference type="eggNOG" id="COG1073">
    <property type="taxonomic scope" value="Bacteria"/>
</dbReference>
<dbReference type="AlphaFoldDB" id="V5RJ54"/>
<dbReference type="PANTHER" id="PTHR43358">
    <property type="entry name" value="ALPHA/BETA-HYDROLASE"/>
    <property type="match status" value="1"/>
</dbReference>
<evidence type="ECO:0000313" key="2">
    <source>
        <dbReference type="EMBL" id="AHB36584.1"/>
    </source>
</evidence>
<keyword evidence="3" id="KW-1185">Reference proteome</keyword>
<dbReference type="STRING" id="1276258.SAPIS_v1c07390"/>
<dbReference type="InterPro" id="IPR029058">
    <property type="entry name" value="AB_hydrolase_fold"/>
</dbReference>
<feature type="domain" description="Serine aminopeptidase S33" evidence="1">
    <location>
        <begin position="78"/>
        <end position="204"/>
    </location>
</feature>